<accession>X0V1U6</accession>
<feature type="non-terminal residue" evidence="1">
    <location>
        <position position="41"/>
    </location>
</feature>
<name>X0V1U6_9ZZZZ</name>
<proteinExistence type="predicted"/>
<organism evidence="1">
    <name type="scientific">marine sediment metagenome</name>
    <dbReference type="NCBI Taxonomy" id="412755"/>
    <lineage>
        <taxon>unclassified sequences</taxon>
        <taxon>metagenomes</taxon>
        <taxon>ecological metagenomes</taxon>
    </lineage>
</organism>
<dbReference type="AlphaFoldDB" id="X0V1U6"/>
<gene>
    <name evidence="1" type="ORF">S01H1_37405</name>
</gene>
<reference evidence="1" key="1">
    <citation type="journal article" date="2014" name="Front. Microbiol.">
        <title>High frequency of phylogenetically diverse reductive dehalogenase-homologous genes in deep subseafloor sedimentary metagenomes.</title>
        <authorList>
            <person name="Kawai M."/>
            <person name="Futagami T."/>
            <person name="Toyoda A."/>
            <person name="Takaki Y."/>
            <person name="Nishi S."/>
            <person name="Hori S."/>
            <person name="Arai W."/>
            <person name="Tsubouchi T."/>
            <person name="Morono Y."/>
            <person name="Uchiyama I."/>
            <person name="Ito T."/>
            <person name="Fujiyama A."/>
            <person name="Inagaki F."/>
            <person name="Takami H."/>
        </authorList>
    </citation>
    <scope>NUCLEOTIDE SEQUENCE</scope>
    <source>
        <strain evidence="1">Expedition CK06-06</strain>
    </source>
</reference>
<comment type="caution">
    <text evidence="1">The sequence shown here is derived from an EMBL/GenBank/DDBJ whole genome shotgun (WGS) entry which is preliminary data.</text>
</comment>
<sequence>MARRKNNIPNESGISLEEVASEEIKLIATVTTADVLLKVLR</sequence>
<dbReference type="EMBL" id="BARS01023490">
    <property type="protein sequence ID" value="GAG12085.1"/>
    <property type="molecule type" value="Genomic_DNA"/>
</dbReference>
<protein>
    <submittedName>
        <fullName evidence="1">Uncharacterized protein</fullName>
    </submittedName>
</protein>
<evidence type="ECO:0000313" key="1">
    <source>
        <dbReference type="EMBL" id="GAG12085.1"/>
    </source>
</evidence>